<dbReference type="Pfam" id="PF12802">
    <property type="entry name" value="MarR_2"/>
    <property type="match status" value="1"/>
</dbReference>
<reference evidence="5" key="1">
    <citation type="submission" date="2022-12" db="EMBL/GenBank/DDBJ databases">
        <title>Jiella pelagia sp. nov., isolated from phosphonate enriched culture of Northwest Pacific surface seawater.</title>
        <authorList>
            <person name="Shin D.Y."/>
            <person name="Hwang C.Y."/>
        </authorList>
    </citation>
    <scope>NUCLEOTIDE SEQUENCE</scope>
    <source>
        <strain evidence="5">HL-NP1</strain>
    </source>
</reference>
<evidence type="ECO:0000256" key="3">
    <source>
        <dbReference type="ARBA" id="ARBA00023163"/>
    </source>
</evidence>
<name>A0ABY7C319_9HYPH</name>
<evidence type="ECO:0000256" key="1">
    <source>
        <dbReference type="ARBA" id="ARBA00023015"/>
    </source>
</evidence>
<accession>A0ABY7C319</accession>
<dbReference type="SMART" id="SM00347">
    <property type="entry name" value="HTH_MARR"/>
    <property type="match status" value="1"/>
</dbReference>
<dbReference type="Proteomes" id="UP001164020">
    <property type="component" value="Chromosome"/>
</dbReference>
<dbReference type="PROSITE" id="PS50995">
    <property type="entry name" value="HTH_MARR_2"/>
    <property type="match status" value="1"/>
</dbReference>
<gene>
    <name evidence="5" type="ORF">OH818_08205</name>
</gene>
<dbReference type="SUPFAM" id="SSF46785">
    <property type="entry name" value="Winged helix' DNA-binding domain"/>
    <property type="match status" value="1"/>
</dbReference>
<proteinExistence type="predicted"/>
<dbReference type="InterPro" id="IPR036388">
    <property type="entry name" value="WH-like_DNA-bd_sf"/>
</dbReference>
<evidence type="ECO:0000313" key="5">
    <source>
        <dbReference type="EMBL" id="WAP70103.1"/>
    </source>
</evidence>
<dbReference type="PANTHER" id="PTHR33164">
    <property type="entry name" value="TRANSCRIPTIONAL REGULATOR, MARR FAMILY"/>
    <property type="match status" value="1"/>
</dbReference>
<evidence type="ECO:0000256" key="2">
    <source>
        <dbReference type="ARBA" id="ARBA00023125"/>
    </source>
</evidence>
<organism evidence="5 6">
    <name type="scientific">Jiella pelagia</name>
    <dbReference type="NCBI Taxonomy" id="2986949"/>
    <lineage>
        <taxon>Bacteria</taxon>
        <taxon>Pseudomonadati</taxon>
        <taxon>Pseudomonadota</taxon>
        <taxon>Alphaproteobacteria</taxon>
        <taxon>Hyphomicrobiales</taxon>
        <taxon>Aurantimonadaceae</taxon>
        <taxon>Jiella</taxon>
    </lineage>
</organism>
<feature type="domain" description="HTH marR-type" evidence="4">
    <location>
        <begin position="8"/>
        <end position="141"/>
    </location>
</feature>
<evidence type="ECO:0000313" key="6">
    <source>
        <dbReference type="Proteomes" id="UP001164020"/>
    </source>
</evidence>
<keyword evidence="2" id="KW-0238">DNA-binding</keyword>
<dbReference type="PRINTS" id="PR00598">
    <property type="entry name" value="HTHMARR"/>
</dbReference>
<protein>
    <submittedName>
        <fullName evidence="5">MarR family transcriptional regulator</fullName>
    </submittedName>
</protein>
<dbReference type="InterPro" id="IPR036390">
    <property type="entry name" value="WH_DNA-bd_sf"/>
</dbReference>
<dbReference type="PANTHER" id="PTHR33164:SF64">
    <property type="entry name" value="TRANSCRIPTIONAL REGULATOR SLYA"/>
    <property type="match status" value="1"/>
</dbReference>
<dbReference type="Gene3D" id="1.10.10.10">
    <property type="entry name" value="Winged helix-like DNA-binding domain superfamily/Winged helix DNA-binding domain"/>
    <property type="match status" value="1"/>
</dbReference>
<keyword evidence="6" id="KW-1185">Reference proteome</keyword>
<keyword evidence="3" id="KW-0804">Transcription</keyword>
<evidence type="ECO:0000259" key="4">
    <source>
        <dbReference type="PROSITE" id="PS50995"/>
    </source>
</evidence>
<dbReference type="RefSeq" id="WP_268882556.1">
    <property type="nucleotide sequence ID" value="NZ_CP114029.1"/>
</dbReference>
<dbReference type="InterPro" id="IPR039422">
    <property type="entry name" value="MarR/SlyA-like"/>
</dbReference>
<sequence>MKQNVALQFDLTTNLLRIGRLWRKQARASIEAHGVSEACAHPLVTIGRLGDGVRQGAVAEEVGIEGPSLVRLLDQMCECGLVERREDPADRRAKTLWLTERGHAVMAHIEADLVALRSRVLADVSCDDIAAALRVFAAFDAYRPAGEDESGDGPATRLQETS</sequence>
<dbReference type="EMBL" id="CP114029">
    <property type="protein sequence ID" value="WAP70103.1"/>
    <property type="molecule type" value="Genomic_DNA"/>
</dbReference>
<dbReference type="InterPro" id="IPR000835">
    <property type="entry name" value="HTH_MarR-typ"/>
</dbReference>
<keyword evidence="1" id="KW-0805">Transcription regulation</keyword>